<comment type="caution">
    <text evidence="3">The sequence shown here is derived from an EMBL/GenBank/DDBJ whole genome shotgun (WGS) entry which is preliminary data.</text>
</comment>
<keyword evidence="2" id="KW-0812">Transmembrane</keyword>
<dbReference type="AlphaFoldDB" id="A0A9D1ME04"/>
<gene>
    <name evidence="3" type="ORF">IAC57_00335</name>
</gene>
<reference evidence="3" key="2">
    <citation type="journal article" date="2021" name="PeerJ">
        <title>Extensive microbial diversity within the chicken gut microbiome revealed by metagenomics and culture.</title>
        <authorList>
            <person name="Gilroy R."/>
            <person name="Ravi A."/>
            <person name="Getino M."/>
            <person name="Pursley I."/>
            <person name="Horton D.L."/>
            <person name="Alikhan N.F."/>
            <person name="Baker D."/>
            <person name="Gharbi K."/>
            <person name="Hall N."/>
            <person name="Watson M."/>
            <person name="Adriaenssens E.M."/>
            <person name="Foster-Nyarko E."/>
            <person name="Jarju S."/>
            <person name="Secka A."/>
            <person name="Antonio M."/>
            <person name="Oren A."/>
            <person name="Chaudhuri R.R."/>
            <person name="La Ragione R."/>
            <person name="Hildebrand F."/>
            <person name="Pallen M.J."/>
        </authorList>
    </citation>
    <scope>NUCLEOTIDE SEQUENCE</scope>
    <source>
        <strain evidence="3">11687</strain>
    </source>
</reference>
<reference evidence="3" key="1">
    <citation type="submission" date="2020-10" db="EMBL/GenBank/DDBJ databases">
        <authorList>
            <person name="Gilroy R."/>
        </authorList>
    </citation>
    <scope>NUCLEOTIDE SEQUENCE</scope>
    <source>
        <strain evidence="3">11687</strain>
    </source>
</reference>
<dbReference type="Proteomes" id="UP000824081">
    <property type="component" value="Unassembled WGS sequence"/>
</dbReference>
<evidence type="ECO:0000256" key="2">
    <source>
        <dbReference type="SAM" id="Phobius"/>
    </source>
</evidence>
<feature type="transmembrane region" description="Helical" evidence="2">
    <location>
        <begin position="287"/>
        <end position="305"/>
    </location>
</feature>
<keyword evidence="2" id="KW-1133">Transmembrane helix</keyword>
<feature type="transmembrane region" description="Helical" evidence="2">
    <location>
        <begin position="94"/>
        <end position="114"/>
    </location>
</feature>
<dbReference type="EMBL" id="DVMZ01000008">
    <property type="protein sequence ID" value="HIU58524.1"/>
    <property type="molecule type" value="Genomic_DNA"/>
</dbReference>
<evidence type="ECO:0000256" key="1">
    <source>
        <dbReference type="SAM" id="MobiDB-lite"/>
    </source>
</evidence>
<feature type="transmembrane region" description="Helical" evidence="2">
    <location>
        <begin position="164"/>
        <end position="183"/>
    </location>
</feature>
<feature type="transmembrane region" description="Helical" evidence="2">
    <location>
        <begin position="190"/>
        <end position="210"/>
    </location>
</feature>
<keyword evidence="2" id="KW-0472">Membrane</keyword>
<feature type="transmembrane region" description="Helical" evidence="2">
    <location>
        <begin position="250"/>
        <end position="267"/>
    </location>
</feature>
<evidence type="ECO:0000313" key="4">
    <source>
        <dbReference type="Proteomes" id="UP000824081"/>
    </source>
</evidence>
<feature type="transmembrane region" description="Helical" evidence="2">
    <location>
        <begin position="126"/>
        <end position="144"/>
    </location>
</feature>
<proteinExistence type="predicted"/>
<feature type="transmembrane region" description="Helical" evidence="2">
    <location>
        <begin position="22"/>
        <end position="46"/>
    </location>
</feature>
<organism evidence="3 4">
    <name type="scientific">Candidatus Scatosoma pullistercoris</name>
    <dbReference type="NCBI Taxonomy" id="2840934"/>
    <lineage>
        <taxon>Bacteria</taxon>
        <taxon>Bacillati</taxon>
        <taxon>Bacillota</taxon>
        <taxon>Clostridia</taxon>
        <taxon>Candidatus Scatosoma</taxon>
    </lineage>
</organism>
<dbReference type="PANTHER" id="PTHR37308">
    <property type="entry name" value="INTEGRAL MEMBRANE PROTEIN"/>
    <property type="match status" value="1"/>
</dbReference>
<dbReference type="PANTHER" id="PTHR37308:SF1">
    <property type="entry name" value="POLYPRENYL-PHOSPHATE TRANSPORTER"/>
    <property type="match status" value="1"/>
</dbReference>
<feature type="region of interest" description="Disordered" evidence="1">
    <location>
        <begin position="318"/>
        <end position="339"/>
    </location>
</feature>
<dbReference type="InterPro" id="IPR007163">
    <property type="entry name" value="VCA0040-like"/>
</dbReference>
<accession>A0A9D1ME04</accession>
<name>A0A9D1ME04_9FIRM</name>
<feature type="transmembrane region" description="Helical" evidence="2">
    <location>
        <begin position="216"/>
        <end position="238"/>
    </location>
</feature>
<feature type="transmembrane region" description="Helical" evidence="2">
    <location>
        <begin position="67"/>
        <end position="88"/>
    </location>
</feature>
<sequence length="339" mass="36496">MKQESLEIALIRYNKKTWCKSALLGFFIGLAVIVPGISGSTVAIIFKLYDQFLYAVGNLFRQFKKCFFFLLPIGIGILIGLLLGFIAVEKLLAILPFAVVGLFAGLMCGAFPAVKDELKGAKMNGRRIALLVLGVLIPIAIGIVSVGLNASGSDGTNAFATVRWWQVLVCIPVGYVVGVTQVVPGLSASAILLALGWFRSLVDSVSLDFWKSEPRIFLVYVALGVGFLLGIFTFSRLLTYLFGKARHTTYSMIVGLSLGSVVAMFYNPDVFSVYASWAAEGVNVTDIVLGIALFAAGVVGSYLLVRYQRKKDEEARLATCGTDGKTGTKGENAGTEEEK</sequence>
<dbReference type="Pfam" id="PF04018">
    <property type="entry name" value="VCA0040-like"/>
    <property type="match status" value="1"/>
</dbReference>
<protein>
    <submittedName>
        <fullName evidence="3">DUF368 domain-containing protein</fullName>
    </submittedName>
</protein>
<evidence type="ECO:0000313" key="3">
    <source>
        <dbReference type="EMBL" id="HIU58524.1"/>
    </source>
</evidence>